<evidence type="ECO:0000256" key="3">
    <source>
        <dbReference type="ARBA" id="ARBA00022833"/>
    </source>
</evidence>
<organism evidence="5 6">
    <name type="scientific">Drosophila albomicans</name>
    <name type="common">Fruit fly</name>
    <dbReference type="NCBI Taxonomy" id="7291"/>
    <lineage>
        <taxon>Eukaryota</taxon>
        <taxon>Metazoa</taxon>
        <taxon>Ecdysozoa</taxon>
        <taxon>Arthropoda</taxon>
        <taxon>Hexapoda</taxon>
        <taxon>Insecta</taxon>
        <taxon>Pterygota</taxon>
        <taxon>Neoptera</taxon>
        <taxon>Endopterygota</taxon>
        <taxon>Diptera</taxon>
        <taxon>Brachycera</taxon>
        <taxon>Muscomorpha</taxon>
        <taxon>Ephydroidea</taxon>
        <taxon>Drosophilidae</taxon>
        <taxon>Drosophila</taxon>
    </lineage>
</organism>
<dbReference type="AlphaFoldDB" id="A0A6P8XRJ6"/>
<feature type="domain" description="FLYWCH-type" evidence="4">
    <location>
        <begin position="30"/>
        <end position="79"/>
    </location>
</feature>
<keyword evidence="3" id="KW-0862">Zinc</keyword>
<gene>
    <name evidence="6" type="primary">LOC117575592</name>
</gene>
<dbReference type="RefSeq" id="XP_034115749.1">
    <property type="nucleotide sequence ID" value="XM_034259858.2"/>
</dbReference>
<evidence type="ECO:0000259" key="4">
    <source>
        <dbReference type="Pfam" id="PF04500"/>
    </source>
</evidence>
<sequence length="86" mass="10253">MYIRNFSLYLHAALRRRPRLTFRSRGGQPLIDGYRFVISYQQQHRCYLKCAHFRNKCRARAIQNKVTGQVQLSNGVHNHNRGQDQH</sequence>
<evidence type="ECO:0000256" key="2">
    <source>
        <dbReference type="ARBA" id="ARBA00022771"/>
    </source>
</evidence>
<dbReference type="GeneID" id="117575592"/>
<dbReference type="Proteomes" id="UP000515160">
    <property type="component" value="Chromosome 2R"/>
</dbReference>
<keyword evidence="2" id="KW-0863">Zinc-finger</keyword>
<keyword evidence="5" id="KW-1185">Reference proteome</keyword>
<keyword evidence="1" id="KW-0479">Metal-binding</keyword>
<dbReference type="Pfam" id="PF04500">
    <property type="entry name" value="FLYWCH"/>
    <property type="match status" value="1"/>
</dbReference>
<dbReference type="InterPro" id="IPR007588">
    <property type="entry name" value="Znf_FLYWCH"/>
</dbReference>
<dbReference type="GO" id="GO:0008270">
    <property type="term" value="F:zinc ion binding"/>
    <property type="evidence" value="ECO:0007669"/>
    <property type="project" value="UniProtKB-KW"/>
</dbReference>
<evidence type="ECO:0000313" key="5">
    <source>
        <dbReference type="Proteomes" id="UP000515160"/>
    </source>
</evidence>
<accession>A0A6P8XRJ6</accession>
<dbReference type="Gene3D" id="2.20.25.240">
    <property type="match status" value="1"/>
</dbReference>
<evidence type="ECO:0000313" key="6">
    <source>
        <dbReference type="RefSeq" id="XP_034115749.1"/>
    </source>
</evidence>
<evidence type="ECO:0000256" key="1">
    <source>
        <dbReference type="ARBA" id="ARBA00022723"/>
    </source>
</evidence>
<reference evidence="6" key="1">
    <citation type="submission" date="2025-08" db="UniProtKB">
        <authorList>
            <consortium name="RefSeq"/>
        </authorList>
    </citation>
    <scope>IDENTIFICATION</scope>
    <source>
        <strain evidence="6">15112-1751.03</strain>
        <tissue evidence="6">Whole Adult</tissue>
    </source>
</reference>
<name>A0A6P8XRJ6_DROAB</name>
<dbReference type="OrthoDB" id="167578at2759"/>
<protein>
    <submittedName>
        <fullName evidence="6">Uncharacterized protein LOC117575592</fullName>
    </submittedName>
</protein>
<proteinExistence type="predicted"/>